<feature type="region of interest" description="Disordered" evidence="7">
    <location>
        <begin position="284"/>
        <end position="349"/>
    </location>
</feature>
<feature type="compositionally biased region" description="Polar residues" evidence="7">
    <location>
        <begin position="320"/>
        <end position="332"/>
    </location>
</feature>
<evidence type="ECO:0000256" key="2">
    <source>
        <dbReference type="ARBA" id="ARBA00008035"/>
    </source>
</evidence>
<dbReference type="AlphaFoldDB" id="A0A4E0REU9"/>
<reference evidence="9" key="1">
    <citation type="submission" date="2019-03" db="EMBL/GenBank/DDBJ databases">
        <title>Improved annotation for the trematode Fasciola hepatica.</title>
        <authorList>
            <person name="Choi Y.-J."/>
            <person name="Martin J."/>
            <person name="Mitreva M."/>
        </authorList>
    </citation>
    <scope>NUCLEOTIDE SEQUENCE [LARGE SCALE GENOMIC DNA]</scope>
</reference>
<gene>
    <name evidence="9" type="ORF">D915_003096</name>
</gene>
<comment type="subcellular location">
    <subcellularLocation>
        <location evidence="1 6">Nucleus</location>
    </subcellularLocation>
</comment>
<dbReference type="PANTHER" id="PTHR14898">
    <property type="entry name" value="ENHANCER OF POLYCOMB"/>
    <property type="match status" value="1"/>
</dbReference>
<protein>
    <recommendedName>
        <fullName evidence="6">Enhancer of polycomb-like protein</fullName>
    </recommendedName>
</protein>
<evidence type="ECO:0000313" key="9">
    <source>
        <dbReference type="EMBL" id="THD26083.1"/>
    </source>
</evidence>
<dbReference type="EMBL" id="JXXN02000871">
    <property type="protein sequence ID" value="THD26083.1"/>
    <property type="molecule type" value="Genomic_DNA"/>
</dbReference>
<keyword evidence="10" id="KW-1185">Reference proteome</keyword>
<keyword evidence="5 6" id="KW-0539">Nucleus</keyword>
<keyword evidence="4 6" id="KW-0804">Transcription</keyword>
<dbReference type="Pfam" id="PF10513">
    <property type="entry name" value="EPL1"/>
    <property type="match status" value="1"/>
</dbReference>
<evidence type="ECO:0000256" key="4">
    <source>
        <dbReference type="ARBA" id="ARBA00023163"/>
    </source>
</evidence>
<comment type="caution">
    <text evidence="9">The sequence shown here is derived from an EMBL/GenBank/DDBJ whole genome shotgun (WGS) entry which is preliminary data.</text>
</comment>
<evidence type="ECO:0000256" key="7">
    <source>
        <dbReference type="SAM" id="MobiDB-lite"/>
    </source>
</evidence>
<dbReference type="GO" id="GO:0035267">
    <property type="term" value="C:NuA4 histone acetyltransferase complex"/>
    <property type="evidence" value="ECO:0007669"/>
    <property type="project" value="InterPro"/>
</dbReference>
<evidence type="ECO:0000313" key="10">
    <source>
        <dbReference type="Proteomes" id="UP000230066"/>
    </source>
</evidence>
<organism evidence="9 10">
    <name type="scientific">Fasciola hepatica</name>
    <name type="common">Liver fluke</name>
    <dbReference type="NCBI Taxonomy" id="6192"/>
    <lineage>
        <taxon>Eukaryota</taxon>
        <taxon>Metazoa</taxon>
        <taxon>Spiralia</taxon>
        <taxon>Lophotrochozoa</taxon>
        <taxon>Platyhelminthes</taxon>
        <taxon>Trematoda</taxon>
        <taxon>Digenea</taxon>
        <taxon>Plagiorchiida</taxon>
        <taxon>Echinostomata</taxon>
        <taxon>Echinostomatoidea</taxon>
        <taxon>Fasciolidae</taxon>
        <taxon>Fasciola</taxon>
    </lineage>
</organism>
<dbReference type="GO" id="GO:0005634">
    <property type="term" value="C:nucleus"/>
    <property type="evidence" value="ECO:0007669"/>
    <property type="project" value="UniProtKB-SubCell"/>
</dbReference>
<evidence type="ECO:0000259" key="8">
    <source>
        <dbReference type="Pfam" id="PF10513"/>
    </source>
</evidence>
<proteinExistence type="inferred from homology"/>
<keyword evidence="3 6" id="KW-0805">Transcription regulation</keyword>
<evidence type="ECO:0000256" key="3">
    <source>
        <dbReference type="ARBA" id="ARBA00023015"/>
    </source>
</evidence>
<dbReference type="Proteomes" id="UP000230066">
    <property type="component" value="Unassembled WGS sequence"/>
</dbReference>
<accession>A0A4E0REU9</accession>
<feature type="compositionally biased region" description="Basic residues" evidence="7">
    <location>
        <begin position="306"/>
        <end position="318"/>
    </location>
</feature>
<comment type="similarity">
    <text evidence="2 6">Belongs to the enhancer of polycomb family.</text>
</comment>
<feature type="region of interest" description="Disordered" evidence="7">
    <location>
        <begin position="675"/>
        <end position="701"/>
    </location>
</feature>
<evidence type="ECO:0000256" key="1">
    <source>
        <dbReference type="ARBA" id="ARBA00004123"/>
    </source>
</evidence>
<evidence type="ECO:0000256" key="5">
    <source>
        <dbReference type="ARBA" id="ARBA00023242"/>
    </source>
</evidence>
<dbReference type="InterPro" id="IPR024943">
    <property type="entry name" value="Enhancer_polycomb"/>
</dbReference>
<sequence length="701" mass="79013">MSKVSFRARQIDFNKPLPILKNGCDILTEFSENALVNRGVPQIPSGMEKEEENEHHFVEAIHALSHGNEAAVKIPVPDIVDKSSSYNKLYSSGFSLPKQLVHIRTVVLAEDDTTEYDMDTEDEDWLSKSDLGISPLKFELMIDRLERGCGQKVMNLEEAKYLLQDDPSLVIAVYDYWLNKRVQSRQPLLFAIRQERRDGGSNADPYVAFRRRSEKMQTRKNRKNDEQSYEKMLILRDQMEALGAILSNVVKREVVKEALIQCELRCFQTRYKLRDWDGSHVNEAENITRKSQPPVDVAPARSSKSQARKRPSRKRKLTQRALNLSLRTQSSEDVSDGDPSESNADGPFAFVRTPGCRYLKPRDPGLHRDSSPNQFHAARYSLVTVPSVCHPKRHVYTGYIRRRLGRGGRIIYDRLRPPSHLVECLKIYDEERQCFLPEKLAFPEQHNTPDCRTFPSIPRSQCRDEALLHRLKPLVLGSHCSRPSYNWPICTDLSTIPSFEPLHPGLGQFSAISAPFSRSSVLTVPHHTTTTNSLSKSPNYTSKTNGTSETLDDLTQCPTALSLDVDSPTKETNGYQSPVRPSSILQTAPTEMVPQSFDMMSAPHRVWKKLARPYGVVEPLQPSEFARSRAGDASSMNSNGFGARSLHSSDDRLLLTDPSVLSPPKTFGLARDCIPRDPKVPGPQLQTANGVSPSHFCQLPT</sequence>
<feature type="region of interest" description="Disordered" evidence="7">
    <location>
        <begin position="527"/>
        <end position="549"/>
    </location>
</feature>
<feature type="domain" description="Enhancer of polycomb-like N-terminal" evidence="8">
    <location>
        <begin position="7"/>
        <end position="147"/>
    </location>
</feature>
<evidence type="ECO:0000256" key="6">
    <source>
        <dbReference type="RuleBase" id="RU361124"/>
    </source>
</evidence>
<name>A0A4E0REU9_FASHE</name>
<dbReference type="InterPro" id="IPR019542">
    <property type="entry name" value="Enhancer_polycomb-like_N"/>
</dbReference>
<dbReference type="GO" id="GO:0006357">
    <property type="term" value="P:regulation of transcription by RNA polymerase II"/>
    <property type="evidence" value="ECO:0007669"/>
    <property type="project" value="InterPro"/>
</dbReference>